<reference evidence="2" key="1">
    <citation type="submission" date="2015-07" db="EMBL/GenBank/DDBJ databases">
        <authorList>
            <person name="Ju K.-S."/>
            <person name="Doroghazi J.R."/>
            <person name="Metcalf W.W."/>
        </authorList>
    </citation>
    <scope>NUCLEOTIDE SEQUENCE [LARGE SCALE GENOMIC DNA]</scope>
    <source>
        <strain evidence="2">NRRL ISP-5002</strain>
    </source>
</reference>
<sequence length="200" mass="22517">MRAIRGVWHWRHNPLRRPTDRLEAWVSLAAALLIAVGATTAGRLTGQAADDALLETVRLQHQQRHLVWATVDRLVSRAPLDPDPETSSQRDAHRRVLARWTAWDHSEHLGQIATPRPVDPGDRLRIWTDDRGRVVPRPMDTSTARTHAVLAGLGSAAAVGGLVESGRRLVVWRLMVRRFRRWDQEWERAGQDWGRAGAGG</sequence>
<proteinExistence type="predicted"/>
<accession>A0A0N0XSF9</accession>
<keyword evidence="2" id="KW-1185">Reference proteome</keyword>
<dbReference type="PANTHER" id="PTHR42305:SF1">
    <property type="entry name" value="MEMBRANE PROTEIN RV1733C-RELATED"/>
    <property type="match status" value="1"/>
</dbReference>
<dbReference type="InterPro" id="IPR039708">
    <property type="entry name" value="MT1774/Rv1733c-like"/>
</dbReference>
<evidence type="ECO:0000313" key="2">
    <source>
        <dbReference type="Proteomes" id="UP000037982"/>
    </source>
</evidence>
<comment type="caution">
    <text evidence="1">The sequence shown here is derived from an EMBL/GenBank/DDBJ whole genome shotgun (WGS) entry which is preliminary data.</text>
</comment>
<dbReference type="EMBL" id="LGKG01000190">
    <property type="protein sequence ID" value="KPC59155.1"/>
    <property type="molecule type" value="Genomic_DNA"/>
</dbReference>
<dbReference type="Proteomes" id="UP000037982">
    <property type="component" value="Unassembled WGS sequence"/>
</dbReference>
<protein>
    <submittedName>
        <fullName evidence="1">Membrane protein</fullName>
    </submittedName>
</protein>
<dbReference type="RefSeq" id="WP_053927714.1">
    <property type="nucleotide sequence ID" value="NZ_LGKG01000190.1"/>
</dbReference>
<dbReference type="PANTHER" id="PTHR42305">
    <property type="entry name" value="MEMBRANE PROTEIN RV1733C-RELATED"/>
    <property type="match status" value="1"/>
</dbReference>
<dbReference type="AlphaFoldDB" id="A0A0N0XSF9"/>
<name>A0A0N0XSF9_9ACTN</name>
<dbReference type="PATRIC" id="fig|66876.3.peg.7939"/>
<evidence type="ECO:0000313" key="1">
    <source>
        <dbReference type="EMBL" id="KPC59155.1"/>
    </source>
</evidence>
<organism evidence="1 2">
    <name type="scientific">Streptomyces chattanoogensis</name>
    <dbReference type="NCBI Taxonomy" id="66876"/>
    <lineage>
        <taxon>Bacteria</taxon>
        <taxon>Bacillati</taxon>
        <taxon>Actinomycetota</taxon>
        <taxon>Actinomycetes</taxon>
        <taxon>Kitasatosporales</taxon>
        <taxon>Streptomycetaceae</taxon>
        <taxon>Streptomyces</taxon>
    </lineage>
</organism>
<gene>
    <name evidence="1" type="ORF">ADL29_36060</name>
</gene>